<name>A0A6J4E9A2_9PSED</name>
<protein>
    <submittedName>
        <fullName evidence="1">Uncharacterized protein</fullName>
    </submittedName>
</protein>
<evidence type="ECO:0000313" key="3">
    <source>
        <dbReference type="Proteomes" id="UP000509383"/>
    </source>
</evidence>
<dbReference type="KEGG" id="ptw:TUM18999_45730"/>
<dbReference type="EMBL" id="BQKM01000001">
    <property type="protein sequence ID" value="GJN50885.1"/>
    <property type="molecule type" value="Genomic_DNA"/>
</dbReference>
<dbReference type="Proteomes" id="UP000509383">
    <property type="component" value="Chromosome"/>
</dbReference>
<accession>A0A6J4E9A2</accession>
<evidence type="ECO:0000313" key="1">
    <source>
        <dbReference type="EMBL" id="BCG26382.1"/>
    </source>
</evidence>
<gene>
    <name evidence="1" type="ORF">TUM18999_45730</name>
    <name evidence="2" type="ORF">TUM20286_06370</name>
</gene>
<evidence type="ECO:0000313" key="2">
    <source>
        <dbReference type="EMBL" id="GJN50885.1"/>
    </source>
</evidence>
<dbReference type="EMBL" id="AP023189">
    <property type="protein sequence ID" value="BCG26382.1"/>
    <property type="molecule type" value="Genomic_DNA"/>
</dbReference>
<organism evidence="1 3">
    <name type="scientific">Pseudomonas tohonis</name>
    <dbReference type="NCBI Taxonomy" id="2725477"/>
    <lineage>
        <taxon>Bacteria</taxon>
        <taxon>Pseudomonadati</taxon>
        <taxon>Pseudomonadota</taxon>
        <taxon>Gammaproteobacteria</taxon>
        <taxon>Pseudomonadales</taxon>
        <taxon>Pseudomonadaceae</taxon>
        <taxon>Pseudomonas</taxon>
    </lineage>
</organism>
<dbReference type="AlphaFoldDB" id="A0A6J4E9A2"/>
<dbReference type="RefSeq" id="WP_173171803.1">
    <property type="nucleotide sequence ID" value="NZ_AP023189.1"/>
</dbReference>
<sequence>MPKMNHQDAHELIATLRYAVNESFEKNQKLSNFDPEAHNLCIAHCTFNNAPPLNLFSFSAMSSFSKTALNKLVHEWGVEFVPDVATHIRTFACGGMGQFHTEPRLINYIHGRPGFIGHLTDVTLVSEIDCCGTCVPHSINAFKQTFTDVQVHIIELGMKPSLGIGPQYGYAHLY</sequence>
<keyword evidence="4" id="KW-1185">Reference proteome</keyword>
<reference evidence="1 3" key="1">
    <citation type="submission" date="2020-05" db="EMBL/GenBank/DDBJ databases">
        <title>Characterization of novel class B3 metallo-beta-lactamase from novel Pseudomonas species.</title>
        <authorList>
            <person name="Yamada K."/>
            <person name="Aoki K."/>
            <person name="Ishii Y."/>
        </authorList>
    </citation>
    <scope>NUCLEOTIDE SEQUENCE [LARGE SCALE GENOMIC DNA]</scope>
    <source>
        <strain evidence="1 3">TUM18999</strain>
        <strain evidence="2 4">TUM20286</strain>
    </source>
</reference>
<evidence type="ECO:0000313" key="4">
    <source>
        <dbReference type="Proteomes" id="UP001054892"/>
    </source>
</evidence>
<proteinExistence type="predicted"/>
<dbReference type="Proteomes" id="UP001054892">
    <property type="component" value="Unassembled WGS sequence"/>
</dbReference>